<dbReference type="Proteomes" id="UP000053477">
    <property type="component" value="Unassembled WGS sequence"/>
</dbReference>
<accession>A0A0H2RSF2</accession>
<dbReference type="Pfam" id="PF12937">
    <property type="entry name" value="F-box-like"/>
    <property type="match status" value="1"/>
</dbReference>
<dbReference type="Gene3D" id="3.80.10.10">
    <property type="entry name" value="Ribonuclease Inhibitor"/>
    <property type="match status" value="1"/>
</dbReference>
<evidence type="ECO:0000259" key="1">
    <source>
        <dbReference type="Pfam" id="PF12937"/>
    </source>
</evidence>
<sequence length="493" mass="55404">MISDIDLDTLCHNPETMHDTPQDPLTTFSPFDILPFELLIHIFSFAIDDDPNSVFALSLVCSKWHAGIHSTPSLWQRLSLSDQAFNPTHLHARSNLWIHRSGRLPLDVEVKSAHHDLMLPMLSYAMKAMGRWRTFTGSDRIQFLWKKPRREAGGAFDNEGLSMVVDLHHKRRFATEVGQDTPMSLEEHSVETFTKEKGPPKEIHVKGVGSLPHSESLAPFTAISSLVICNAGWKDMPLHQCVEFFRAFPALTCLTLMNRFVQDPDYDPKCPSVKPVVLPHLRRLTLSIASTRCLLSHMTTPALERLELMYINSSVEYDHPIAYVEGDSDDEAHDFSRSPWTDRATGMGLRSLFGRFTPPLRELVMDFADLRTKDFKWAFGAMKDLEILRVVASDMSDKVISALAAKAGSGESSAQAPLPCLRKLHLDKCQKISGDVFVGMLESRMLAAEQGVVSRIETLDILECTGVTLEHVGRLKRLMGVKNVRYRPAMGED</sequence>
<dbReference type="SUPFAM" id="SSF52047">
    <property type="entry name" value="RNI-like"/>
    <property type="match status" value="1"/>
</dbReference>
<dbReference type="InterPro" id="IPR032675">
    <property type="entry name" value="LRR_dom_sf"/>
</dbReference>
<gene>
    <name evidence="2" type="ORF">SCHPADRAFT_902924</name>
</gene>
<protein>
    <recommendedName>
        <fullName evidence="1">F-box domain-containing protein</fullName>
    </recommendedName>
</protein>
<evidence type="ECO:0000313" key="2">
    <source>
        <dbReference type="EMBL" id="KLO14784.1"/>
    </source>
</evidence>
<organism evidence="2 3">
    <name type="scientific">Schizopora paradoxa</name>
    <dbReference type="NCBI Taxonomy" id="27342"/>
    <lineage>
        <taxon>Eukaryota</taxon>
        <taxon>Fungi</taxon>
        <taxon>Dikarya</taxon>
        <taxon>Basidiomycota</taxon>
        <taxon>Agaricomycotina</taxon>
        <taxon>Agaricomycetes</taxon>
        <taxon>Hymenochaetales</taxon>
        <taxon>Schizoporaceae</taxon>
        <taxon>Schizopora</taxon>
    </lineage>
</organism>
<dbReference type="InParanoid" id="A0A0H2RSF2"/>
<proteinExistence type="predicted"/>
<reference evidence="2 3" key="1">
    <citation type="submission" date="2015-04" db="EMBL/GenBank/DDBJ databases">
        <title>Complete genome sequence of Schizopora paradoxa KUC8140, a cosmopolitan wood degrader in East Asia.</title>
        <authorList>
            <consortium name="DOE Joint Genome Institute"/>
            <person name="Min B."/>
            <person name="Park H."/>
            <person name="Jang Y."/>
            <person name="Kim J.-J."/>
            <person name="Kim K.H."/>
            <person name="Pangilinan J."/>
            <person name="Lipzen A."/>
            <person name="Riley R."/>
            <person name="Grigoriev I.V."/>
            <person name="Spatafora J.W."/>
            <person name="Choi I.-G."/>
        </authorList>
    </citation>
    <scope>NUCLEOTIDE SEQUENCE [LARGE SCALE GENOMIC DNA]</scope>
    <source>
        <strain evidence="2 3">KUC8140</strain>
    </source>
</reference>
<dbReference type="InterPro" id="IPR001810">
    <property type="entry name" value="F-box_dom"/>
</dbReference>
<keyword evidence="3" id="KW-1185">Reference proteome</keyword>
<name>A0A0H2RSF2_9AGAM</name>
<dbReference type="InterPro" id="IPR036047">
    <property type="entry name" value="F-box-like_dom_sf"/>
</dbReference>
<evidence type="ECO:0000313" key="3">
    <source>
        <dbReference type="Proteomes" id="UP000053477"/>
    </source>
</evidence>
<dbReference type="STRING" id="27342.A0A0H2RSF2"/>
<dbReference type="AlphaFoldDB" id="A0A0H2RSF2"/>
<dbReference type="OrthoDB" id="3359674at2759"/>
<feature type="domain" description="F-box" evidence="1">
    <location>
        <begin position="32"/>
        <end position="80"/>
    </location>
</feature>
<dbReference type="Gene3D" id="1.20.1280.50">
    <property type="match status" value="1"/>
</dbReference>
<dbReference type="CDD" id="cd09917">
    <property type="entry name" value="F-box_SF"/>
    <property type="match status" value="1"/>
</dbReference>
<dbReference type="SUPFAM" id="SSF81383">
    <property type="entry name" value="F-box domain"/>
    <property type="match status" value="1"/>
</dbReference>
<dbReference type="EMBL" id="KQ085938">
    <property type="protein sequence ID" value="KLO14784.1"/>
    <property type="molecule type" value="Genomic_DNA"/>
</dbReference>